<accession>A0ACB7SFH3</accession>
<evidence type="ECO:0000313" key="1">
    <source>
        <dbReference type="EMBL" id="KAH6933932.1"/>
    </source>
</evidence>
<name>A0ACB7SFH3_HYAAI</name>
<comment type="caution">
    <text evidence="1">The sequence shown here is derived from an EMBL/GenBank/DDBJ whole genome shotgun (WGS) entry which is preliminary data.</text>
</comment>
<dbReference type="Proteomes" id="UP000821845">
    <property type="component" value="Chromosome 4"/>
</dbReference>
<protein>
    <submittedName>
        <fullName evidence="1">Uncharacterized protein</fullName>
    </submittedName>
</protein>
<gene>
    <name evidence="1" type="ORF">HPB50_019124</name>
</gene>
<keyword evidence="2" id="KW-1185">Reference proteome</keyword>
<proteinExistence type="predicted"/>
<evidence type="ECO:0000313" key="2">
    <source>
        <dbReference type="Proteomes" id="UP000821845"/>
    </source>
</evidence>
<organism evidence="1 2">
    <name type="scientific">Hyalomma asiaticum</name>
    <name type="common">Tick</name>
    <dbReference type="NCBI Taxonomy" id="266040"/>
    <lineage>
        <taxon>Eukaryota</taxon>
        <taxon>Metazoa</taxon>
        <taxon>Ecdysozoa</taxon>
        <taxon>Arthropoda</taxon>
        <taxon>Chelicerata</taxon>
        <taxon>Arachnida</taxon>
        <taxon>Acari</taxon>
        <taxon>Parasitiformes</taxon>
        <taxon>Ixodida</taxon>
        <taxon>Ixodoidea</taxon>
        <taxon>Ixodidae</taxon>
        <taxon>Hyalomminae</taxon>
        <taxon>Hyalomma</taxon>
    </lineage>
</organism>
<reference evidence="1" key="1">
    <citation type="submission" date="2020-05" db="EMBL/GenBank/DDBJ databases">
        <title>Large-scale comparative analyses of tick genomes elucidate their genetic diversity and vector capacities.</title>
        <authorList>
            <person name="Jia N."/>
            <person name="Wang J."/>
            <person name="Shi W."/>
            <person name="Du L."/>
            <person name="Sun Y."/>
            <person name="Zhan W."/>
            <person name="Jiang J."/>
            <person name="Wang Q."/>
            <person name="Zhang B."/>
            <person name="Ji P."/>
            <person name="Sakyi L.B."/>
            <person name="Cui X."/>
            <person name="Yuan T."/>
            <person name="Jiang B."/>
            <person name="Yang W."/>
            <person name="Lam T.T.-Y."/>
            <person name="Chang Q."/>
            <person name="Ding S."/>
            <person name="Wang X."/>
            <person name="Zhu J."/>
            <person name="Ruan X."/>
            <person name="Zhao L."/>
            <person name="Wei J."/>
            <person name="Que T."/>
            <person name="Du C."/>
            <person name="Cheng J."/>
            <person name="Dai P."/>
            <person name="Han X."/>
            <person name="Huang E."/>
            <person name="Gao Y."/>
            <person name="Liu J."/>
            <person name="Shao H."/>
            <person name="Ye R."/>
            <person name="Li L."/>
            <person name="Wei W."/>
            <person name="Wang X."/>
            <person name="Wang C."/>
            <person name="Yang T."/>
            <person name="Huo Q."/>
            <person name="Li W."/>
            <person name="Guo W."/>
            <person name="Chen H."/>
            <person name="Zhou L."/>
            <person name="Ni X."/>
            <person name="Tian J."/>
            <person name="Zhou Y."/>
            <person name="Sheng Y."/>
            <person name="Liu T."/>
            <person name="Pan Y."/>
            <person name="Xia L."/>
            <person name="Li J."/>
            <person name="Zhao F."/>
            <person name="Cao W."/>
        </authorList>
    </citation>
    <scope>NUCLEOTIDE SEQUENCE</scope>
    <source>
        <strain evidence="1">Hyas-2018</strain>
    </source>
</reference>
<sequence length="718" mass="81278">MLSVDHTAWRKDTTEDFIERAEEAAQLARKRIYIQQITGAVPLHPGSPECPGLTSFLSFAITMAIQESEGGILWKDDPSEDDVEEGNRYCWIILSLIVLLTAVVGVLGILYIRPPQDHSTTVDAVGLPLVPEISVHILTRPSEERRPHAGNASSTPQDPRYVRPPNPFGRECTGPICRVLATRLRSKLDFSVDPCTDFYKHVCSTFRGESEFLNVEKRIDASIIAILSNKEIPPTNQSSSEKAAAMYQACVSFASSDVPETHYLVDWMTSLNLDFLDEEKLSTVNPVEMIVRASLQLGIEALISIDFPRGEFLPKKGALRIEYSLEEQFWLDRKISVEEYTEMFSKYGAKPPQDKRLALRIKRYESARDWGRFFSKYTNGTYTRSRVVFHRPEAATIILKLFEKETVRAEGLRYLVAWNIYRQLVAYTDPNTFRDGSSASDACYRHIMKVMDIAVVGSYFQVAVPPRLVYQTKVMVSRIRTAFENALNSSSWLDPIVRSNAINKLINITVYVGSPGRRLDPKYVEDVYKNYPDAPLDRLFPTWIKAHSLATQFVWANQTYPLYDDAQVNALYHHGENIILVPTAIMSQPFVYLYGPIGLNYGGLGMLSLNGDQDMLNATLDSENLADLVGTRLAYAAYSSLPKRYKDVKLAGFDMSTDRLFFVNHCVKWCNRATEAAEGYSTARARCIVPLMNMDEFSRVYECSAGAPMNPRKKCEFW</sequence>
<dbReference type="EMBL" id="CM023484">
    <property type="protein sequence ID" value="KAH6933932.1"/>
    <property type="molecule type" value="Genomic_DNA"/>
</dbReference>